<keyword evidence="3" id="KW-1185">Reference proteome</keyword>
<protein>
    <submittedName>
        <fullName evidence="2">Uncharacterized protein</fullName>
    </submittedName>
</protein>
<reference evidence="2" key="1">
    <citation type="submission" date="2023-12" db="EMBL/GenBank/DDBJ databases">
        <authorList>
            <person name="Brown T."/>
        </authorList>
    </citation>
    <scope>NUCLEOTIDE SEQUENCE</scope>
</reference>
<gene>
    <name evidence="2" type="ORF">MPIPNATIZW_LOCUS5945</name>
</gene>
<dbReference type="PANTHER" id="PTHR23045">
    <property type="entry name" value="LEUCINE-RICH REPEAT-CONTAINING PROTEIN 37A"/>
    <property type="match status" value="1"/>
</dbReference>
<dbReference type="PANTHER" id="PTHR23045:SF9">
    <property type="entry name" value="LEUCINE RICH REPEAT CONTAINING 37A-RELATED"/>
    <property type="match status" value="1"/>
</dbReference>
<accession>A0ABN9ZHW0</accession>
<sequence>MSGLHMWALRFLFLWQLVWLQVQAAPIPELSLDSVLLTSIPMGPRPQPVQAQQPTLPSLDRGLTITPEPTMVTDAVTQQQTIAHPKHPKMTLPYSESVHSLKPTLSQFTALSFNIDHEADEMVPAMTELSSTVNICEFCSCSIGTLSCIGFGKKQKLSKVPVPETSSYNGTFTIL</sequence>
<evidence type="ECO:0000313" key="3">
    <source>
        <dbReference type="Proteomes" id="UP001314169"/>
    </source>
</evidence>
<keyword evidence="1" id="KW-0732">Signal</keyword>
<feature type="signal peptide" evidence="1">
    <location>
        <begin position="1"/>
        <end position="24"/>
    </location>
</feature>
<dbReference type="Proteomes" id="UP001314169">
    <property type="component" value="Chromosome 16"/>
</dbReference>
<evidence type="ECO:0000256" key="1">
    <source>
        <dbReference type="SAM" id="SignalP"/>
    </source>
</evidence>
<evidence type="ECO:0000313" key="2">
    <source>
        <dbReference type="EMBL" id="CAK6437639.1"/>
    </source>
</evidence>
<name>A0ABN9ZHW0_PIPNA</name>
<proteinExistence type="predicted"/>
<dbReference type="InterPro" id="IPR015753">
    <property type="entry name" value="LRRC37"/>
</dbReference>
<organism evidence="2 3">
    <name type="scientific">Pipistrellus nathusii</name>
    <name type="common">Nathusius' pipistrelle</name>
    <dbReference type="NCBI Taxonomy" id="59473"/>
    <lineage>
        <taxon>Eukaryota</taxon>
        <taxon>Metazoa</taxon>
        <taxon>Chordata</taxon>
        <taxon>Craniata</taxon>
        <taxon>Vertebrata</taxon>
        <taxon>Euteleostomi</taxon>
        <taxon>Mammalia</taxon>
        <taxon>Eutheria</taxon>
        <taxon>Laurasiatheria</taxon>
        <taxon>Chiroptera</taxon>
        <taxon>Yangochiroptera</taxon>
        <taxon>Vespertilionidae</taxon>
        <taxon>Pipistrellus</taxon>
    </lineage>
</organism>
<dbReference type="EMBL" id="OY882873">
    <property type="protein sequence ID" value="CAK6437639.1"/>
    <property type="molecule type" value="Genomic_DNA"/>
</dbReference>
<feature type="chain" id="PRO_5045274141" evidence="1">
    <location>
        <begin position="25"/>
        <end position="175"/>
    </location>
</feature>